<dbReference type="KEGG" id="mlj:MLAC_23240"/>
<gene>
    <name evidence="1" type="ORF">MLAC_23240</name>
</gene>
<dbReference type="STRING" id="169765.AWC15_06595"/>
<name>A0A1X1XV36_9MYCO</name>
<keyword evidence="2" id="KW-1185">Reference proteome</keyword>
<evidence type="ECO:0000313" key="2">
    <source>
        <dbReference type="Proteomes" id="UP000466396"/>
    </source>
</evidence>
<reference evidence="1 2" key="1">
    <citation type="journal article" date="2019" name="Emerg. Microbes Infect.">
        <title>Comprehensive subspecies identification of 175 nontuberculous mycobacteria species based on 7547 genomic profiles.</title>
        <authorList>
            <person name="Matsumoto Y."/>
            <person name="Kinjo T."/>
            <person name="Motooka D."/>
            <person name="Nabeya D."/>
            <person name="Jung N."/>
            <person name="Uechi K."/>
            <person name="Horii T."/>
            <person name="Iida T."/>
            <person name="Fujita J."/>
            <person name="Nakamura S."/>
        </authorList>
    </citation>
    <scope>NUCLEOTIDE SEQUENCE [LARGE SCALE GENOMIC DNA]</scope>
    <source>
        <strain evidence="1 2">JCM 15657</strain>
    </source>
</reference>
<dbReference type="Proteomes" id="UP000466396">
    <property type="component" value="Chromosome"/>
</dbReference>
<sequence>MTAAAVADRIVVKPWTWTAPDGQTVVNVFVQVAAAPMVRGSAGDREAAVLAAVERFEKALRLITRPPGAPPAPNREAT</sequence>
<organism evidence="1 2">
    <name type="scientific">Mycobacterium lacus</name>
    <dbReference type="NCBI Taxonomy" id="169765"/>
    <lineage>
        <taxon>Bacteria</taxon>
        <taxon>Bacillati</taxon>
        <taxon>Actinomycetota</taxon>
        <taxon>Actinomycetes</taxon>
        <taxon>Mycobacteriales</taxon>
        <taxon>Mycobacteriaceae</taxon>
        <taxon>Mycobacterium</taxon>
    </lineage>
</organism>
<dbReference type="RefSeq" id="WP_085162284.1">
    <property type="nucleotide sequence ID" value="NZ_AP022581.1"/>
</dbReference>
<proteinExistence type="predicted"/>
<evidence type="ECO:0000313" key="1">
    <source>
        <dbReference type="EMBL" id="BBX97030.1"/>
    </source>
</evidence>
<accession>A0A1X1XV36</accession>
<dbReference type="EMBL" id="AP022581">
    <property type="protein sequence ID" value="BBX97030.1"/>
    <property type="molecule type" value="Genomic_DNA"/>
</dbReference>
<protein>
    <submittedName>
        <fullName evidence="1">Uncharacterized protein</fullName>
    </submittedName>
</protein>
<dbReference type="AlphaFoldDB" id="A0A1X1XV36"/>